<dbReference type="PANTHER" id="PTHR35561">
    <property type="entry name" value="RNA 2',3'-CYCLIC PHOSPHODIESTERASE"/>
    <property type="match status" value="1"/>
</dbReference>
<dbReference type="RefSeq" id="WP_168875476.1">
    <property type="nucleotide sequence ID" value="NZ_JABAIM010000001.1"/>
</dbReference>
<gene>
    <name evidence="3" type="primary">thpR</name>
    <name evidence="3" type="ORF">HF682_01420</name>
</gene>
<evidence type="ECO:0000313" key="3">
    <source>
        <dbReference type="EMBL" id="NLR73819.1"/>
    </source>
</evidence>
<dbReference type="Gene3D" id="3.90.1140.10">
    <property type="entry name" value="Cyclic phosphodiesterase"/>
    <property type="match status" value="1"/>
</dbReference>
<reference evidence="3 4" key="1">
    <citation type="submission" date="2020-04" db="EMBL/GenBank/DDBJ databases">
        <title>Draft genome of Leeia sp. IMCC25680.</title>
        <authorList>
            <person name="Song J."/>
            <person name="Cho J.-C."/>
        </authorList>
    </citation>
    <scope>NUCLEOTIDE SEQUENCE [LARGE SCALE GENOMIC DNA]</scope>
    <source>
        <strain evidence="3 4">IMCC25680</strain>
    </source>
</reference>
<dbReference type="PANTHER" id="PTHR35561:SF1">
    <property type="entry name" value="RNA 2',3'-CYCLIC PHOSPHODIESTERASE"/>
    <property type="match status" value="1"/>
</dbReference>
<dbReference type="InterPro" id="IPR009097">
    <property type="entry name" value="Cyclic_Pdiesterase"/>
</dbReference>
<accession>A0A847S8Y3</accession>
<dbReference type="GO" id="GO:0008664">
    <property type="term" value="F:RNA 2',3'-cyclic 3'-phosphodiesterase activity"/>
    <property type="evidence" value="ECO:0007669"/>
    <property type="project" value="UniProtKB-EC"/>
</dbReference>
<dbReference type="AlphaFoldDB" id="A0A847S8Y3"/>
<keyword evidence="1 2" id="KW-0378">Hydrolase</keyword>
<evidence type="ECO:0000256" key="2">
    <source>
        <dbReference type="HAMAP-Rule" id="MF_01940"/>
    </source>
</evidence>
<sequence length="166" mass="18403">MRLFFALWPDAPLQQSMLQAAQLLDGGRPARAETVHLTLAFMSEVSEAVLPALQDMASRIQCEAFVLQLDRLAIWSPPGVAHLSPSAPQAALLQLAEALQQGVQQLGVSVDRRPFQPHVTLRRRMPQRMATQSVPALSWEVRDFVLVQSRLDAQGPAYAELGRWSL</sequence>
<dbReference type="Pfam" id="PF13563">
    <property type="entry name" value="2_5_RNA_ligase2"/>
    <property type="match status" value="1"/>
</dbReference>
<comment type="similarity">
    <text evidence="2">Belongs to the 2H phosphoesterase superfamily. ThpR family.</text>
</comment>
<dbReference type="Proteomes" id="UP000587991">
    <property type="component" value="Unassembled WGS sequence"/>
</dbReference>
<dbReference type="InterPro" id="IPR004175">
    <property type="entry name" value="RNA_CPDase"/>
</dbReference>
<evidence type="ECO:0000256" key="1">
    <source>
        <dbReference type="ARBA" id="ARBA00022801"/>
    </source>
</evidence>
<comment type="caution">
    <text evidence="3">The sequence shown here is derived from an EMBL/GenBank/DDBJ whole genome shotgun (WGS) entry which is preliminary data.</text>
</comment>
<dbReference type="EMBL" id="JABAIM010000001">
    <property type="protein sequence ID" value="NLR73819.1"/>
    <property type="molecule type" value="Genomic_DNA"/>
</dbReference>
<dbReference type="NCBIfam" id="TIGR02258">
    <property type="entry name" value="2_5_ligase"/>
    <property type="match status" value="1"/>
</dbReference>
<dbReference type="EC" id="3.1.4.58" evidence="2"/>
<name>A0A847S8Y3_9NEIS</name>
<feature type="active site" description="Proton donor" evidence="2">
    <location>
        <position position="36"/>
    </location>
</feature>
<dbReference type="SUPFAM" id="SSF55144">
    <property type="entry name" value="LigT-like"/>
    <property type="match status" value="1"/>
</dbReference>
<keyword evidence="4" id="KW-1185">Reference proteome</keyword>
<feature type="short sequence motif" description="HXTX 2" evidence="2">
    <location>
        <begin position="118"/>
        <end position="121"/>
    </location>
</feature>
<organism evidence="3 4">
    <name type="scientific">Leeia aquatica</name>
    <dbReference type="NCBI Taxonomy" id="2725557"/>
    <lineage>
        <taxon>Bacteria</taxon>
        <taxon>Pseudomonadati</taxon>
        <taxon>Pseudomonadota</taxon>
        <taxon>Betaproteobacteria</taxon>
        <taxon>Neisseriales</taxon>
        <taxon>Leeiaceae</taxon>
        <taxon>Leeia</taxon>
    </lineage>
</organism>
<dbReference type="HAMAP" id="MF_01940">
    <property type="entry name" value="RNA_CPDase"/>
    <property type="match status" value="1"/>
</dbReference>
<feature type="short sequence motif" description="HXTX 1" evidence="2">
    <location>
        <begin position="36"/>
        <end position="39"/>
    </location>
</feature>
<proteinExistence type="inferred from homology"/>
<protein>
    <recommendedName>
        <fullName evidence="2">RNA 2',3'-cyclic phosphodiesterase</fullName>
        <shortName evidence="2">RNA 2',3'-CPDase</shortName>
        <ecNumber evidence="2">3.1.4.58</ecNumber>
    </recommendedName>
</protein>
<feature type="active site" description="Proton acceptor" evidence="2">
    <location>
        <position position="118"/>
    </location>
</feature>
<comment type="catalytic activity">
    <reaction evidence="2">
        <text>a 3'-end 2',3'-cyclophospho-ribonucleotide-RNA + H2O = a 3'-end 2'-phospho-ribonucleotide-RNA + H(+)</text>
        <dbReference type="Rhea" id="RHEA:11828"/>
        <dbReference type="Rhea" id="RHEA-COMP:10464"/>
        <dbReference type="Rhea" id="RHEA-COMP:17353"/>
        <dbReference type="ChEBI" id="CHEBI:15377"/>
        <dbReference type="ChEBI" id="CHEBI:15378"/>
        <dbReference type="ChEBI" id="CHEBI:83064"/>
        <dbReference type="ChEBI" id="CHEBI:173113"/>
        <dbReference type="EC" id="3.1.4.58"/>
    </reaction>
</comment>
<comment type="function">
    <text evidence="2">Hydrolyzes RNA 2',3'-cyclic phosphodiester to an RNA 2'-phosphomonoester.</text>
</comment>
<dbReference type="GO" id="GO:0004113">
    <property type="term" value="F:2',3'-cyclic-nucleotide 3'-phosphodiesterase activity"/>
    <property type="evidence" value="ECO:0007669"/>
    <property type="project" value="InterPro"/>
</dbReference>
<evidence type="ECO:0000313" key="4">
    <source>
        <dbReference type="Proteomes" id="UP000587991"/>
    </source>
</evidence>